<keyword evidence="2" id="KW-1185">Reference proteome</keyword>
<name>A0ABD3NY47_9STRA</name>
<gene>
    <name evidence="1" type="ORF">ACHAWO_013465</name>
</gene>
<evidence type="ECO:0000313" key="2">
    <source>
        <dbReference type="Proteomes" id="UP001530400"/>
    </source>
</evidence>
<proteinExistence type="predicted"/>
<protein>
    <submittedName>
        <fullName evidence="1">Uncharacterized protein</fullName>
    </submittedName>
</protein>
<evidence type="ECO:0000313" key="1">
    <source>
        <dbReference type="EMBL" id="KAL3780428.1"/>
    </source>
</evidence>
<comment type="caution">
    <text evidence="1">The sequence shown here is derived from an EMBL/GenBank/DDBJ whole genome shotgun (WGS) entry which is preliminary data.</text>
</comment>
<dbReference type="AlphaFoldDB" id="A0ABD3NY47"/>
<sequence length="263" mass="29106">MAAVWADREGAVYSARQTEPSDHQNLRVATSSTTGYLDSFTDALYSLLRTLGLHNEPSPSDVNIGEEDYTSLSVTEVTEFSDGRQRDYESSREGRRLANKKRLNMKRQQATGSRTANMQWYVDWINAQCVQSCDPRTTTNPNCAGLALRENFLFDSAGICCKTMIPWKTYDSCTRVGSPDGTLNQVYQDIDLPVNNWGNVMPSNTNGKPPLNTQKPIGTVMKDPTPAKQQVIPKSSCWRSGMDCLSEAEKFACCGVCSNGVCI</sequence>
<dbReference type="EMBL" id="JALLPJ020000890">
    <property type="protein sequence ID" value="KAL3780428.1"/>
    <property type="molecule type" value="Genomic_DNA"/>
</dbReference>
<organism evidence="1 2">
    <name type="scientific">Cyclotella atomus</name>
    <dbReference type="NCBI Taxonomy" id="382360"/>
    <lineage>
        <taxon>Eukaryota</taxon>
        <taxon>Sar</taxon>
        <taxon>Stramenopiles</taxon>
        <taxon>Ochrophyta</taxon>
        <taxon>Bacillariophyta</taxon>
        <taxon>Coscinodiscophyceae</taxon>
        <taxon>Thalassiosirophycidae</taxon>
        <taxon>Stephanodiscales</taxon>
        <taxon>Stephanodiscaceae</taxon>
        <taxon>Cyclotella</taxon>
    </lineage>
</organism>
<accession>A0ABD3NY47</accession>
<dbReference type="Proteomes" id="UP001530400">
    <property type="component" value="Unassembled WGS sequence"/>
</dbReference>
<reference evidence="1 2" key="1">
    <citation type="submission" date="2024-10" db="EMBL/GenBank/DDBJ databases">
        <title>Updated reference genomes for cyclostephanoid diatoms.</title>
        <authorList>
            <person name="Roberts W.R."/>
            <person name="Alverson A.J."/>
        </authorList>
    </citation>
    <scope>NUCLEOTIDE SEQUENCE [LARGE SCALE GENOMIC DNA]</scope>
    <source>
        <strain evidence="1 2">AJA010-31</strain>
    </source>
</reference>